<organism evidence="2 3">
    <name type="scientific">Deinococcus wulumuqiensis</name>
    <dbReference type="NCBI Taxonomy" id="980427"/>
    <lineage>
        <taxon>Bacteria</taxon>
        <taxon>Thermotogati</taxon>
        <taxon>Deinococcota</taxon>
        <taxon>Deinococci</taxon>
        <taxon>Deinococcales</taxon>
        <taxon>Deinococcaceae</taxon>
        <taxon>Deinococcus</taxon>
    </lineage>
</organism>
<dbReference type="GeneID" id="59164445"/>
<evidence type="ECO:0000256" key="1">
    <source>
        <dbReference type="SAM" id="MobiDB-lite"/>
    </source>
</evidence>
<dbReference type="EMBL" id="BMLZ01000018">
    <property type="protein sequence ID" value="GGP30019.1"/>
    <property type="molecule type" value="Genomic_DNA"/>
</dbReference>
<keyword evidence="3" id="KW-1185">Reference proteome</keyword>
<feature type="region of interest" description="Disordered" evidence="1">
    <location>
        <begin position="1"/>
        <end position="24"/>
    </location>
</feature>
<dbReference type="Proteomes" id="UP000630135">
    <property type="component" value="Unassembled WGS sequence"/>
</dbReference>
<evidence type="ECO:0000313" key="2">
    <source>
        <dbReference type="EMBL" id="GGP30019.1"/>
    </source>
</evidence>
<evidence type="ECO:0000313" key="3">
    <source>
        <dbReference type="Proteomes" id="UP000630135"/>
    </source>
</evidence>
<gene>
    <name evidence="2" type="ORF">GCM10008021_16700</name>
</gene>
<name>A0ABQ2PWP8_9DEIO</name>
<proteinExistence type="predicted"/>
<accession>A0ABQ2PWP8</accession>
<reference evidence="3" key="1">
    <citation type="journal article" date="2019" name="Int. J. Syst. Evol. Microbiol.">
        <title>The Global Catalogue of Microorganisms (GCM) 10K type strain sequencing project: providing services to taxonomists for standard genome sequencing and annotation.</title>
        <authorList>
            <consortium name="The Broad Institute Genomics Platform"/>
            <consortium name="The Broad Institute Genome Sequencing Center for Infectious Disease"/>
            <person name="Wu L."/>
            <person name="Ma J."/>
        </authorList>
    </citation>
    <scope>NUCLEOTIDE SEQUENCE [LARGE SCALE GENOMIC DNA]</scope>
    <source>
        <strain evidence="3">CGMCC 1.8884</strain>
    </source>
</reference>
<dbReference type="RefSeq" id="WP_164993961.1">
    <property type="nucleotide sequence ID" value="NZ_BMLZ01000018.1"/>
</dbReference>
<comment type="caution">
    <text evidence="2">The sequence shown here is derived from an EMBL/GenBank/DDBJ whole genome shotgun (WGS) entry which is preliminary data.</text>
</comment>
<sequence>MTQPARPHYTATYPGYAPVTSKRKGQGARLIAEQHFGARPRLHDMTTQDGLTIEYVFACGDARLTVRETAA</sequence>
<protein>
    <submittedName>
        <fullName evidence="2">Uncharacterized protein</fullName>
    </submittedName>
</protein>